<proteinExistence type="predicted"/>
<dbReference type="Proteomes" id="UP001152888">
    <property type="component" value="Unassembled WGS sequence"/>
</dbReference>
<dbReference type="OrthoDB" id="6769303at2759"/>
<gene>
    <name evidence="1" type="ORF">ACAOBT_LOCUS5606</name>
</gene>
<reference evidence="1" key="1">
    <citation type="submission" date="2022-03" db="EMBL/GenBank/DDBJ databases">
        <authorList>
            <person name="Sayadi A."/>
        </authorList>
    </citation>
    <scope>NUCLEOTIDE SEQUENCE</scope>
</reference>
<accession>A0A9P0JZA8</accession>
<evidence type="ECO:0008006" key="3">
    <source>
        <dbReference type="Google" id="ProtNLM"/>
    </source>
</evidence>
<dbReference type="InterPro" id="IPR036236">
    <property type="entry name" value="Znf_C2H2_sf"/>
</dbReference>
<comment type="caution">
    <text evidence="1">The sequence shown here is derived from an EMBL/GenBank/DDBJ whole genome shotgun (WGS) entry which is preliminary data.</text>
</comment>
<dbReference type="AlphaFoldDB" id="A0A9P0JZA8"/>
<dbReference type="EMBL" id="CAKOFQ010006713">
    <property type="protein sequence ID" value="CAH1964135.1"/>
    <property type="molecule type" value="Genomic_DNA"/>
</dbReference>
<name>A0A9P0JZA8_ACAOB</name>
<dbReference type="Gene3D" id="3.30.160.60">
    <property type="entry name" value="Classic Zinc Finger"/>
    <property type="match status" value="1"/>
</dbReference>
<dbReference type="SUPFAM" id="SSF57667">
    <property type="entry name" value="beta-beta-alpha zinc fingers"/>
    <property type="match status" value="1"/>
</dbReference>
<protein>
    <recommendedName>
        <fullName evidence="3">C2H2-type domain-containing protein</fullName>
    </recommendedName>
</protein>
<evidence type="ECO:0000313" key="1">
    <source>
        <dbReference type="EMBL" id="CAH1964135.1"/>
    </source>
</evidence>
<keyword evidence="2" id="KW-1185">Reference proteome</keyword>
<organism evidence="1 2">
    <name type="scientific">Acanthoscelides obtectus</name>
    <name type="common">Bean weevil</name>
    <name type="synonym">Bruchus obtectus</name>
    <dbReference type="NCBI Taxonomy" id="200917"/>
    <lineage>
        <taxon>Eukaryota</taxon>
        <taxon>Metazoa</taxon>
        <taxon>Ecdysozoa</taxon>
        <taxon>Arthropoda</taxon>
        <taxon>Hexapoda</taxon>
        <taxon>Insecta</taxon>
        <taxon>Pterygota</taxon>
        <taxon>Neoptera</taxon>
        <taxon>Endopterygota</taxon>
        <taxon>Coleoptera</taxon>
        <taxon>Polyphaga</taxon>
        <taxon>Cucujiformia</taxon>
        <taxon>Chrysomeloidea</taxon>
        <taxon>Chrysomelidae</taxon>
        <taxon>Bruchinae</taxon>
        <taxon>Bruchini</taxon>
        <taxon>Acanthoscelides</taxon>
    </lineage>
</organism>
<sequence>MPCNLRRHMKNQCGSLKKYKCPYCKLESKMKYDMKKHVSRMHPESIEEFCRLYKSTLYKDQCAK</sequence>
<evidence type="ECO:0000313" key="2">
    <source>
        <dbReference type="Proteomes" id="UP001152888"/>
    </source>
</evidence>